<keyword evidence="3" id="KW-0804">Transcription</keyword>
<protein>
    <submittedName>
        <fullName evidence="7">TetR/AcrR family transcriptional regulator</fullName>
    </submittedName>
</protein>
<proteinExistence type="predicted"/>
<dbReference type="PANTHER" id="PTHR30055:SF234">
    <property type="entry name" value="HTH-TYPE TRANSCRIPTIONAL REGULATOR BETI"/>
    <property type="match status" value="1"/>
</dbReference>
<feature type="domain" description="HTH tetR-type" evidence="6">
    <location>
        <begin position="6"/>
        <end position="66"/>
    </location>
</feature>
<evidence type="ECO:0000313" key="8">
    <source>
        <dbReference type="Proteomes" id="UP001190464"/>
    </source>
</evidence>
<sequence length="207" mass="22794">MTQPQPDHRRERILTAALQQAAHGYGGVRIRAVADAAGVPLSSVYYYFPSKDGLLLECLHSWLSDFTTYDVADNGRGTEPHQRLLSTVESLTTQLELTPFLAEAAARAYLNATGTAARKAELVRDKLIQIFADVMHHHQPAQPDHNHQVAALVADVWIANILAITQNRTTALDLCRRLEHALAAIRENARPQNQAPKPSARPSIRGA</sequence>
<dbReference type="SUPFAM" id="SSF46689">
    <property type="entry name" value="Homeodomain-like"/>
    <property type="match status" value="1"/>
</dbReference>
<dbReference type="Gene3D" id="1.10.357.10">
    <property type="entry name" value="Tetracycline Repressor, domain 2"/>
    <property type="match status" value="1"/>
</dbReference>
<dbReference type="Pfam" id="PF00440">
    <property type="entry name" value="TetR_N"/>
    <property type="match status" value="1"/>
</dbReference>
<accession>A0ABM9M3D6</accession>
<evidence type="ECO:0000313" key="7">
    <source>
        <dbReference type="EMBL" id="CAJ1509550.1"/>
    </source>
</evidence>
<evidence type="ECO:0000256" key="4">
    <source>
        <dbReference type="PROSITE-ProRule" id="PRU00335"/>
    </source>
</evidence>
<dbReference type="InterPro" id="IPR041642">
    <property type="entry name" value="KstR_C"/>
</dbReference>
<keyword evidence="1" id="KW-0805">Transcription regulation</keyword>
<dbReference type="EMBL" id="OY726398">
    <property type="protein sequence ID" value="CAJ1509550.1"/>
    <property type="molecule type" value="Genomic_DNA"/>
</dbReference>
<keyword evidence="2 4" id="KW-0238">DNA-binding</keyword>
<feature type="region of interest" description="Disordered" evidence="5">
    <location>
        <begin position="187"/>
        <end position="207"/>
    </location>
</feature>
<evidence type="ECO:0000256" key="1">
    <source>
        <dbReference type="ARBA" id="ARBA00023015"/>
    </source>
</evidence>
<dbReference type="Proteomes" id="UP001190464">
    <property type="component" value="Chromosome"/>
</dbReference>
<keyword evidence="8" id="KW-1185">Reference proteome</keyword>
<name>A0ABM9M3D6_9MYCO</name>
<dbReference type="InterPro" id="IPR001647">
    <property type="entry name" value="HTH_TetR"/>
</dbReference>
<dbReference type="InterPro" id="IPR050109">
    <property type="entry name" value="HTH-type_TetR-like_transc_reg"/>
</dbReference>
<reference evidence="7 8" key="1">
    <citation type="submission" date="2023-08" db="EMBL/GenBank/DDBJ databases">
        <authorList>
            <person name="Folkvardsen B D."/>
            <person name="Norman A."/>
        </authorList>
    </citation>
    <scope>NUCLEOTIDE SEQUENCE [LARGE SCALE GENOMIC DNA]</scope>
    <source>
        <strain evidence="7 8">Mu0102</strain>
    </source>
</reference>
<gene>
    <name evidence="7" type="ORF">MU0102_003778</name>
</gene>
<feature type="DNA-binding region" description="H-T-H motif" evidence="4">
    <location>
        <begin position="29"/>
        <end position="48"/>
    </location>
</feature>
<evidence type="ECO:0000259" key="6">
    <source>
        <dbReference type="PROSITE" id="PS50977"/>
    </source>
</evidence>
<evidence type="ECO:0000256" key="5">
    <source>
        <dbReference type="SAM" id="MobiDB-lite"/>
    </source>
</evidence>
<organism evidence="7 8">
    <name type="scientific">[Mycobacterium] holstebronense</name>
    <dbReference type="NCBI Taxonomy" id="3064288"/>
    <lineage>
        <taxon>Bacteria</taxon>
        <taxon>Bacillati</taxon>
        <taxon>Actinomycetota</taxon>
        <taxon>Actinomycetes</taxon>
        <taxon>Mycobacteriales</taxon>
        <taxon>Mycobacteriaceae</taxon>
        <taxon>Mycolicibacterium</taxon>
    </lineage>
</organism>
<dbReference type="InterPro" id="IPR009057">
    <property type="entry name" value="Homeodomain-like_sf"/>
</dbReference>
<dbReference type="PANTHER" id="PTHR30055">
    <property type="entry name" value="HTH-TYPE TRANSCRIPTIONAL REGULATOR RUTR"/>
    <property type="match status" value="1"/>
</dbReference>
<dbReference type="PROSITE" id="PS50977">
    <property type="entry name" value="HTH_TETR_2"/>
    <property type="match status" value="1"/>
</dbReference>
<evidence type="ECO:0000256" key="2">
    <source>
        <dbReference type="ARBA" id="ARBA00023125"/>
    </source>
</evidence>
<dbReference type="RefSeq" id="WP_308484507.1">
    <property type="nucleotide sequence ID" value="NZ_OY726398.1"/>
</dbReference>
<dbReference type="Pfam" id="PF17925">
    <property type="entry name" value="TetR_C_20"/>
    <property type="match status" value="1"/>
</dbReference>
<evidence type="ECO:0000256" key="3">
    <source>
        <dbReference type="ARBA" id="ARBA00023163"/>
    </source>
</evidence>